<dbReference type="GO" id="GO:0003676">
    <property type="term" value="F:nucleic acid binding"/>
    <property type="evidence" value="ECO:0007669"/>
    <property type="project" value="InterPro"/>
</dbReference>
<gene>
    <name evidence="2" type="ORF">g.32311</name>
</gene>
<name>A0A1B6C052_9HEMI</name>
<reference evidence="2" key="1">
    <citation type="submission" date="2015-12" db="EMBL/GenBank/DDBJ databases">
        <title>De novo transcriptome assembly of four potential Pierce s Disease insect vectors from Arizona vineyards.</title>
        <authorList>
            <person name="Tassone E.E."/>
        </authorList>
    </citation>
    <scope>NUCLEOTIDE SEQUENCE</scope>
</reference>
<dbReference type="EMBL" id="GEDC01030420">
    <property type="protein sequence ID" value="JAS06878.1"/>
    <property type="molecule type" value="Transcribed_RNA"/>
</dbReference>
<proteinExistence type="predicted"/>
<accession>A0A1B6C052</accession>
<dbReference type="Pfam" id="PF03184">
    <property type="entry name" value="DDE_1"/>
    <property type="match status" value="1"/>
</dbReference>
<dbReference type="InterPro" id="IPR004875">
    <property type="entry name" value="DDE_SF_endonuclease_dom"/>
</dbReference>
<evidence type="ECO:0000259" key="1">
    <source>
        <dbReference type="Pfam" id="PF03184"/>
    </source>
</evidence>
<dbReference type="AlphaFoldDB" id="A0A1B6C052"/>
<sequence length="199" mass="22434">MTSVVQPMDQGVIKNLKHFYRRHLVQTLLTDSLEKNTFSKIDILQAARMCHSAWGQVSQTTIANCFKKAGFAKNSDQNPSEVLEEDAPSTPDGWEATAFEEYVNVDEQVAVCGELSDQDILAEVKNNDLSDLEEEEGEEEEVLIPTTAEALQQLSVFLRYIEGQTNVSETVFQSLNVLESFVNFKKINSAKQSHFSKYF</sequence>
<evidence type="ECO:0000313" key="2">
    <source>
        <dbReference type="EMBL" id="JAS06878.1"/>
    </source>
</evidence>
<protein>
    <recommendedName>
        <fullName evidence="1">DDE-1 domain-containing protein</fullName>
    </recommendedName>
</protein>
<organism evidence="2">
    <name type="scientific">Clastoptera arizonana</name>
    <name type="common">Arizona spittle bug</name>
    <dbReference type="NCBI Taxonomy" id="38151"/>
    <lineage>
        <taxon>Eukaryota</taxon>
        <taxon>Metazoa</taxon>
        <taxon>Ecdysozoa</taxon>
        <taxon>Arthropoda</taxon>
        <taxon>Hexapoda</taxon>
        <taxon>Insecta</taxon>
        <taxon>Pterygota</taxon>
        <taxon>Neoptera</taxon>
        <taxon>Paraneoptera</taxon>
        <taxon>Hemiptera</taxon>
        <taxon>Auchenorrhyncha</taxon>
        <taxon>Cercopoidea</taxon>
        <taxon>Clastopteridae</taxon>
        <taxon>Clastoptera</taxon>
    </lineage>
</organism>
<feature type="domain" description="DDE-1" evidence="1">
    <location>
        <begin position="2"/>
        <end position="66"/>
    </location>
</feature>